<evidence type="ECO:0000256" key="1">
    <source>
        <dbReference type="SAM" id="MobiDB-lite"/>
    </source>
</evidence>
<accession>A0A1G6RDE5</accession>
<dbReference type="EMBL" id="FNAD01000001">
    <property type="protein sequence ID" value="SDD02471.1"/>
    <property type="molecule type" value="Genomic_DNA"/>
</dbReference>
<gene>
    <name evidence="2" type="ORF">SAMN05216270_101431</name>
</gene>
<keyword evidence="3" id="KW-1185">Reference proteome</keyword>
<feature type="compositionally biased region" description="Basic and acidic residues" evidence="1">
    <location>
        <begin position="107"/>
        <end position="121"/>
    </location>
</feature>
<evidence type="ECO:0000313" key="2">
    <source>
        <dbReference type="EMBL" id="SDD02471.1"/>
    </source>
</evidence>
<protein>
    <submittedName>
        <fullName evidence="2">Uncharacterized protein</fullName>
    </submittedName>
</protein>
<dbReference type="RefSeq" id="WP_091027586.1">
    <property type="nucleotide sequence ID" value="NZ_FNAD01000001.1"/>
</dbReference>
<dbReference type="AlphaFoldDB" id="A0A1G6RDE5"/>
<dbReference type="Proteomes" id="UP000198949">
    <property type="component" value="Unassembled WGS sequence"/>
</dbReference>
<feature type="region of interest" description="Disordered" evidence="1">
    <location>
        <begin position="71"/>
        <end position="149"/>
    </location>
</feature>
<feature type="compositionally biased region" description="Low complexity" evidence="1">
    <location>
        <begin position="82"/>
        <end position="100"/>
    </location>
</feature>
<sequence length="234" mass="24304">MSLSSADIAHLEAVLAQGKKPKVVFTDAAGQVAGRSGKVVALDPSGVDDFVTVAFGSDELAFAAGELRLPAPGEGARRAPRQRAGAPAAPLAPSGPGLLPDEPESELEPKPKPVTASERKPVSAPEVPQQAEPVPVKKKAARPRAAAKSPELTVTLTYEDGEWSIAAARGARTVVKGAKVAHTNALAMCQSSGSDEVAEVVSEVVEKIRSEAAEEAARLRRQLDEAEARLAELK</sequence>
<feature type="compositionally biased region" description="Low complexity" evidence="1">
    <location>
        <begin position="124"/>
        <end position="134"/>
    </location>
</feature>
<dbReference type="STRING" id="58114.SAMN05216270_101431"/>
<proteinExistence type="predicted"/>
<dbReference type="OrthoDB" id="5189560at2"/>
<reference evidence="3" key="1">
    <citation type="submission" date="2016-10" db="EMBL/GenBank/DDBJ databases">
        <authorList>
            <person name="Varghese N."/>
            <person name="Submissions S."/>
        </authorList>
    </citation>
    <scope>NUCLEOTIDE SEQUENCE [LARGE SCALE GENOMIC DNA]</scope>
    <source>
        <strain evidence="3">CGMCC 4.3516</strain>
    </source>
</reference>
<evidence type="ECO:0000313" key="3">
    <source>
        <dbReference type="Proteomes" id="UP000198949"/>
    </source>
</evidence>
<organism evidence="2 3">
    <name type="scientific">Glycomyces harbinensis</name>
    <dbReference type="NCBI Taxonomy" id="58114"/>
    <lineage>
        <taxon>Bacteria</taxon>
        <taxon>Bacillati</taxon>
        <taxon>Actinomycetota</taxon>
        <taxon>Actinomycetes</taxon>
        <taxon>Glycomycetales</taxon>
        <taxon>Glycomycetaceae</taxon>
        <taxon>Glycomyces</taxon>
    </lineage>
</organism>
<name>A0A1G6RDE5_9ACTN</name>